<dbReference type="OrthoDB" id="3211555at2"/>
<name>A0A0C6P0G6_BORBO</name>
<dbReference type="HOGENOM" id="CLU_047691_22_0_4"/>
<evidence type="ECO:0000259" key="2">
    <source>
        <dbReference type="Pfam" id="PF04542"/>
    </source>
</evidence>
<comment type="subunit">
    <text evidence="1">Interacts transiently with the RNA polymerase catalytic core formed by RpoA, RpoB, RpoC and RpoZ (2 alpha, 1 beta, 1 beta' and 1 omega subunit) to form the RNA polymerase holoenzyme that can initiate transcription.</text>
</comment>
<dbReference type="InterPro" id="IPR032710">
    <property type="entry name" value="NTF2-like_dom_sf"/>
</dbReference>
<dbReference type="Proteomes" id="UP000007564">
    <property type="component" value="Chromosome"/>
</dbReference>
<gene>
    <name evidence="4" type="ORF">BN112_1103</name>
</gene>
<dbReference type="Pfam" id="PF08281">
    <property type="entry name" value="Sigma70_r4_2"/>
    <property type="match status" value="1"/>
</dbReference>
<dbReference type="PANTHER" id="PTHR30173">
    <property type="entry name" value="SIGMA 19 FACTOR"/>
    <property type="match status" value="1"/>
</dbReference>
<reference evidence="4 5" key="1">
    <citation type="journal article" date="2012" name="BMC Genomics">
        <title>Comparative genomics of the classical Bordetella subspecies: the evolution and exchange of virulence-associated diversity amongst closely related pathogens.</title>
        <authorList>
            <person name="Park J."/>
            <person name="Zhang Y."/>
            <person name="Buboltz A.M."/>
            <person name="Zhang X."/>
            <person name="Schuster S.C."/>
            <person name="Ahuja U."/>
            <person name="Liu M."/>
            <person name="Miller J.F."/>
            <person name="Sebaihia M."/>
            <person name="Bentley S.D."/>
            <person name="Parkhill J."/>
            <person name="Harvill E.T."/>
        </authorList>
    </citation>
    <scope>NUCLEOTIDE SEQUENCE [LARGE SCALE GENOMIC DNA]</scope>
    <source>
        <strain evidence="4 5">253</strain>
    </source>
</reference>
<protein>
    <submittedName>
        <fullName evidence="4">Putative RNA polymerase sigma factor</fullName>
    </submittedName>
</protein>
<dbReference type="PANTHER" id="PTHR30173:SF43">
    <property type="entry name" value="ECF RNA POLYMERASE SIGMA FACTOR SIGI-RELATED"/>
    <property type="match status" value="1"/>
</dbReference>
<dbReference type="GO" id="GO:0006352">
    <property type="term" value="P:DNA-templated transcription initiation"/>
    <property type="evidence" value="ECO:0007669"/>
    <property type="project" value="InterPro"/>
</dbReference>
<dbReference type="SUPFAM" id="SSF88946">
    <property type="entry name" value="Sigma2 domain of RNA polymerase sigma factors"/>
    <property type="match status" value="1"/>
</dbReference>
<feature type="domain" description="RNA polymerase sigma factor 70 region 4 type 2" evidence="3">
    <location>
        <begin position="115"/>
        <end position="166"/>
    </location>
</feature>
<dbReference type="GeneID" id="93203574"/>
<dbReference type="InterPro" id="IPR013249">
    <property type="entry name" value="RNA_pol_sigma70_r4_t2"/>
</dbReference>
<dbReference type="GO" id="GO:0016987">
    <property type="term" value="F:sigma factor activity"/>
    <property type="evidence" value="ECO:0007669"/>
    <property type="project" value="InterPro"/>
</dbReference>
<evidence type="ECO:0000313" key="5">
    <source>
        <dbReference type="Proteomes" id="UP000007564"/>
    </source>
</evidence>
<organism evidence="4 5">
    <name type="scientific">Bordetella bronchiseptica 253</name>
    <dbReference type="NCBI Taxonomy" id="568707"/>
    <lineage>
        <taxon>Bacteria</taxon>
        <taxon>Pseudomonadati</taxon>
        <taxon>Pseudomonadota</taxon>
        <taxon>Betaproteobacteria</taxon>
        <taxon>Burkholderiales</taxon>
        <taxon>Alcaligenaceae</taxon>
        <taxon>Bordetella</taxon>
    </lineage>
</organism>
<sequence length="301" mass="33141">MSKTAAITIDTPGADDFEPHRRHLYGLAYRMLGSWSEAEDIVQETWLRWREIDPATLDNARAFLSRIATRLCLDVLKSARVRRQVYVGPWLPEPLPDAQAYAGAAPGEIAHDVSVALMLALERLSASERAAFLLHDVFDVPFAEIAGTLGRTEAGCRQLAARARNRVRESRPRFAVEESEGIRLARAFIDAAQHGDVDVLRQLLADDAVLHSDGGGKKLAFMRPILGRANIVRAFAGLARKGQSDLSSVRIVQLNGMPAIYGIERDGLPRTISLGVCGGRIVRVYIMRNPDKLAHLARFTG</sequence>
<dbReference type="SUPFAM" id="SSF54427">
    <property type="entry name" value="NTF2-like"/>
    <property type="match status" value="1"/>
</dbReference>
<dbReference type="Gene3D" id="1.10.10.10">
    <property type="entry name" value="Winged helix-like DNA-binding domain superfamily/Winged helix DNA-binding domain"/>
    <property type="match status" value="1"/>
</dbReference>
<dbReference type="AlphaFoldDB" id="A0A0C6P0G6"/>
<dbReference type="GO" id="GO:0003677">
    <property type="term" value="F:DNA binding"/>
    <property type="evidence" value="ECO:0007669"/>
    <property type="project" value="InterPro"/>
</dbReference>
<dbReference type="InterPro" id="IPR052704">
    <property type="entry name" value="ECF_Sigma-70_Domain"/>
</dbReference>
<dbReference type="KEGG" id="bbh:BN112_1103"/>
<evidence type="ECO:0000259" key="3">
    <source>
        <dbReference type="Pfam" id="PF08281"/>
    </source>
</evidence>
<proteinExistence type="predicted"/>
<dbReference type="InterPro" id="IPR014284">
    <property type="entry name" value="RNA_pol_sigma-70_dom"/>
</dbReference>
<dbReference type="InterPro" id="IPR007627">
    <property type="entry name" value="RNA_pol_sigma70_r2"/>
</dbReference>
<dbReference type="InterPro" id="IPR013324">
    <property type="entry name" value="RNA_pol_sigma_r3/r4-like"/>
</dbReference>
<dbReference type="SUPFAM" id="SSF88659">
    <property type="entry name" value="Sigma3 and sigma4 domains of RNA polymerase sigma factors"/>
    <property type="match status" value="1"/>
</dbReference>
<dbReference type="Pfam" id="PF04542">
    <property type="entry name" value="Sigma70_r2"/>
    <property type="match status" value="1"/>
</dbReference>
<dbReference type="NCBIfam" id="NF007214">
    <property type="entry name" value="PRK09636.1"/>
    <property type="match status" value="1"/>
</dbReference>
<dbReference type="Gene3D" id="1.10.1740.10">
    <property type="match status" value="1"/>
</dbReference>
<feature type="domain" description="RNA polymerase sigma-70 region 2" evidence="2">
    <location>
        <begin position="17"/>
        <end position="80"/>
    </location>
</feature>
<dbReference type="InterPro" id="IPR036388">
    <property type="entry name" value="WH-like_DNA-bd_sf"/>
</dbReference>
<evidence type="ECO:0000313" key="4">
    <source>
        <dbReference type="EMBL" id="CCJ53021.1"/>
    </source>
</evidence>
<dbReference type="Gene3D" id="3.10.450.50">
    <property type="match status" value="1"/>
</dbReference>
<accession>A0A0C6P0G6</accession>
<evidence type="ECO:0000256" key="1">
    <source>
        <dbReference type="ARBA" id="ARBA00011344"/>
    </source>
</evidence>
<dbReference type="RefSeq" id="WP_003810439.1">
    <property type="nucleotide sequence ID" value="NC_019382.1"/>
</dbReference>
<dbReference type="EMBL" id="HE965806">
    <property type="protein sequence ID" value="CCJ53021.1"/>
    <property type="molecule type" value="Genomic_DNA"/>
</dbReference>
<dbReference type="InterPro" id="IPR013325">
    <property type="entry name" value="RNA_pol_sigma_r2"/>
</dbReference>
<dbReference type="NCBIfam" id="TIGR02937">
    <property type="entry name" value="sigma70-ECF"/>
    <property type="match status" value="1"/>
</dbReference>